<gene>
    <name evidence="2" type="ORF">I0K15_08795</name>
</gene>
<accession>A0A7S9LW30</accession>
<keyword evidence="3" id="KW-1185">Reference proteome</keyword>
<feature type="signal peptide" evidence="1">
    <location>
        <begin position="1"/>
        <end position="20"/>
    </location>
</feature>
<evidence type="ECO:0008006" key="4">
    <source>
        <dbReference type="Google" id="ProtNLM"/>
    </source>
</evidence>
<keyword evidence="1" id="KW-0732">Signal</keyword>
<evidence type="ECO:0000313" key="2">
    <source>
        <dbReference type="EMBL" id="QPH55800.1"/>
    </source>
</evidence>
<name>A0A7S9LW30_9RHOB</name>
<reference evidence="2 3" key="1">
    <citation type="submission" date="2020-11" db="EMBL/GenBank/DDBJ databases">
        <title>Description of Pontivivens ytuae sp. nov. isolated from deep sea sediment of Mariana Trench.</title>
        <authorList>
            <person name="Wang Z."/>
            <person name="Sun Q.-L."/>
            <person name="Xu X.-D."/>
            <person name="Tang Y.-Z."/>
            <person name="Zhang J."/>
        </authorList>
    </citation>
    <scope>NUCLEOTIDE SEQUENCE [LARGE SCALE GENOMIC DNA]</scope>
    <source>
        <strain evidence="2 3">MT2928</strain>
    </source>
</reference>
<evidence type="ECO:0000313" key="3">
    <source>
        <dbReference type="Proteomes" id="UP000594800"/>
    </source>
</evidence>
<feature type="chain" id="PRO_5033046106" description="Outer membrane protein beta-barrel domain-containing protein" evidence="1">
    <location>
        <begin position="21"/>
        <end position="187"/>
    </location>
</feature>
<dbReference type="Proteomes" id="UP000594800">
    <property type="component" value="Chromosome"/>
</dbReference>
<evidence type="ECO:0000256" key="1">
    <source>
        <dbReference type="SAM" id="SignalP"/>
    </source>
</evidence>
<protein>
    <recommendedName>
        <fullName evidence="4">Outer membrane protein beta-barrel domain-containing protein</fullName>
    </recommendedName>
</protein>
<sequence>MRVIAALCAATVLVPGAVQANQYLNSTYIGGGFTTVDRDGPEFDGIRIDGRFVLDPQNSIFGDVSFTEDDNIPGVDVELTFGSVGYRYVFARGASFVVGATGALTFVDVDAGFIEDDDSDVEIGVDGELALGASGVLSGGLAYAIDQEEVVTTIGYTQYITPQLGISGEAEFIDDSDQLTIGAVYRF</sequence>
<dbReference type="AlphaFoldDB" id="A0A7S9LW30"/>
<dbReference type="KEGG" id="poz:I0K15_08795"/>
<organism evidence="2 3">
    <name type="scientific">Pontivivens ytuae</name>
    <dbReference type="NCBI Taxonomy" id="2789856"/>
    <lineage>
        <taxon>Bacteria</taxon>
        <taxon>Pseudomonadati</taxon>
        <taxon>Pseudomonadota</taxon>
        <taxon>Alphaproteobacteria</taxon>
        <taxon>Rhodobacterales</taxon>
        <taxon>Paracoccaceae</taxon>
        <taxon>Pontivivens</taxon>
    </lineage>
</organism>
<proteinExistence type="predicted"/>
<dbReference type="RefSeq" id="WP_196105062.1">
    <property type="nucleotide sequence ID" value="NZ_CP064942.1"/>
</dbReference>
<dbReference type="EMBL" id="CP064942">
    <property type="protein sequence ID" value="QPH55800.1"/>
    <property type="molecule type" value="Genomic_DNA"/>
</dbReference>